<dbReference type="Gramene" id="PVH34900">
    <property type="protein sequence ID" value="PVH34900"/>
    <property type="gene ID" value="PAHAL_7G060800"/>
</dbReference>
<dbReference type="SUPFAM" id="SSF50249">
    <property type="entry name" value="Nucleic acid-binding proteins"/>
    <property type="match status" value="3"/>
</dbReference>
<dbReference type="CDD" id="cd04476">
    <property type="entry name" value="RPA1_DBD_C"/>
    <property type="match status" value="1"/>
</dbReference>
<gene>
    <name evidence="4" type="ORF">PAHAL_7G060800</name>
</gene>
<evidence type="ECO:0000256" key="1">
    <source>
        <dbReference type="ARBA" id="ARBA00023125"/>
    </source>
</evidence>
<keyword evidence="1" id="KW-0238">DNA-binding</keyword>
<dbReference type="PANTHER" id="PTHR47165">
    <property type="entry name" value="OS03G0429900 PROTEIN"/>
    <property type="match status" value="1"/>
</dbReference>
<dbReference type="Proteomes" id="UP000243499">
    <property type="component" value="Chromosome 7"/>
</dbReference>
<proteinExistence type="predicted"/>
<dbReference type="GO" id="GO:0003677">
    <property type="term" value="F:DNA binding"/>
    <property type="evidence" value="ECO:0007669"/>
    <property type="project" value="UniProtKB-KW"/>
</dbReference>
<reference evidence="4" key="1">
    <citation type="submission" date="2018-04" db="EMBL/GenBank/DDBJ databases">
        <title>WGS assembly of Panicum hallii.</title>
        <authorList>
            <person name="Lovell J."/>
            <person name="Jenkins J."/>
            <person name="Lowry D."/>
            <person name="Mamidi S."/>
            <person name="Sreedasyam A."/>
            <person name="Weng X."/>
            <person name="Barry K."/>
            <person name="Bonette J."/>
            <person name="Campitelli B."/>
            <person name="Daum C."/>
            <person name="Gordon S."/>
            <person name="Gould B."/>
            <person name="Lipzen A."/>
            <person name="Macqueen A."/>
            <person name="Palacio-Mejia J."/>
            <person name="Plott C."/>
            <person name="Shakirov E."/>
            <person name="Shu S."/>
            <person name="Yoshinaga Y."/>
            <person name="Zane M."/>
            <person name="Rokhsar D."/>
            <person name="Grimwood J."/>
            <person name="Schmutz J."/>
            <person name="Juenger T."/>
        </authorList>
    </citation>
    <scope>NUCLEOTIDE SEQUENCE [LARGE SCALE GENOMIC DNA]</scope>
    <source>
        <strain evidence="4">FIL2</strain>
    </source>
</reference>
<dbReference type="EMBL" id="CM008052">
    <property type="protein sequence ID" value="PVH34900.1"/>
    <property type="molecule type" value="Genomic_DNA"/>
</dbReference>
<dbReference type="Pfam" id="PF16900">
    <property type="entry name" value="REPA_OB_2"/>
    <property type="match status" value="1"/>
</dbReference>
<dbReference type="CDD" id="cd04481">
    <property type="entry name" value="RPA1_DBD_B_like"/>
    <property type="match status" value="1"/>
</dbReference>
<evidence type="ECO:0000259" key="3">
    <source>
        <dbReference type="Pfam" id="PF16900"/>
    </source>
</evidence>
<dbReference type="Gene3D" id="2.40.50.140">
    <property type="entry name" value="Nucleic acid-binding proteins"/>
    <property type="match status" value="3"/>
</dbReference>
<dbReference type="CDD" id="cd04480">
    <property type="entry name" value="RPA1_DBD_A_like"/>
    <property type="match status" value="1"/>
</dbReference>
<organism evidence="4">
    <name type="scientific">Panicum hallii</name>
    <dbReference type="NCBI Taxonomy" id="206008"/>
    <lineage>
        <taxon>Eukaryota</taxon>
        <taxon>Viridiplantae</taxon>
        <taxon>Streptophyta</taxon>
        <taxon>Embryophyta</taxon>
        <taxon>Tracheophyta</taxon>
        <taxon>Spermatophyta</taxon>
        <taxon>Magnoliopsida</taxon>
        <taxon>Liliopsida</taxon>
        <taxon>Poales</taxon>
        <taxon>Poaceae</taxon>
        <taxon>PACMAD clade</taxon>
        <taxon>Panicoideae</taxon>
        <taxon>Panicodae</taxon>
        <taxon>Paniceae</taxon>
        <taxon>Panicinae</taxon>
        <taxon>Panicum</taxon>
        <taxon>Panicum sect. Panicum</taxon>
    </lineage>
</organism>
<dbReference type="PANTHER" id="PTHR47165:SF3">
    <property type="entry name" value="RETROTRANSPOSON-LIKE PROTEIN"/>
    <property type="match status" value="1"/>
</dbReference>
<protein>
    <recommendedName>
        <fullName evidence="3">Replication protein A OB domain-containing protein</fullName>
    </recommendedName>
</protein>
<name>A0A2T8IB74_9POAL</name>
<dbReference type="InterPro" id="IPR047192">
    <property type="entry name" value="Euk_RPA1_DBD_C"/>
</dbReference>
<evidence type="ECO:0000256" key="2">
    <source>
        <dbReference type="SAM" id="MobiDB-lite"/>
    </source>
</evidence>
<dbReference type="InterPro" id="IPR031657">
    <property type="entry name" value="REPA_OB_2"/>
</dbReference>
<dbReference type="AlphaFoldDB" id="A0A2T8IB74"/>
<feature type="compositionally biased region" description="Polar residues" evidence="2">
    <location>
        <begin position="415"/>
        <end position="430"/>
    </location>
</feature>
<evidence type="ECO:0000313" key="4">
    <source>
        <dbReference type="EMBL" id="PVH34900.1"/>
    </source>
</evidence>
<accession>A0A2T8IB74</accession>
<feature type="domain" description="Replication protein A OB" evidence="3">
    <location>
        <begin position="113"/>
        <end position="207"/>
    </location>
</feature>
<sequence>MGDILIGALMVGDCSDCLCVRASRIWEFNDLHDETKLLHTDLVLLDEEEGRVYNLSFFQVKKANRLYKPVQNDIMISFTRWTTVEEVVEIPPAFPEFTYSLTPIEKLPSVLDNKEYFTDVLGAVTKISDALPLRPKSQQVDTMKRTVTVCDESGASLDVTLWGERATSFPAEQLHKDGQHSPQIVIFVGTLVRGYAGAGTISLSGGSSCKWYINPDVPEAKNLIASCTRSTEHKKVSDIKYLHPFKNKKVEWLVTVKIMKIDKSWWYESCKKCFRTTRPHGNTYKCSNPTCSTIGAPSPRYKLVIIAGDETGDTEFVMFGRIALRIIKKTVDALIANNPSGFIPDEITSLLEKVFIFNVCFTENTISSGNVSFQVNTIVAEIGDRNPVPLTPAMQDKDSRLPSEGPVTESPIVPTYSTPEAQQSTTKKRI</sequence>
<feature type="region of interest" description="Disordered" evidence="2">
    <location>
        <begin position="386"/>
        <end position="430"/>
    </location>
</feature>
<dbReference type="InterPro" id="IPR012340">
    <property type="entry name" value="NA-bd_OB-fold"/>
</dbReference>